<evidence type="ECO:0000256" key="5">
    <source>
        <dbReference type="ARBA" id="ARBA00022982"/>
    </source>
</evidence>
<feature type="transmembrane region" description="Helical" evidence="9">
    <location>
        <begin position="71"/>
        <end position="93"/>
    </location>
</feature>
<dbReference type="PANTHER" id="PTHR30598:SF3">
    <property type="entry name" value="RESPIRATORY NITRATE REDUCTASE 1 GAMMA CHAIN"/>
    <property type="match status" value="1"/>
</dbReference>
<evidence type="ECO:0000256" key="3">
    <source>
        <dbReference type="ARBA" id="ARBA00022475"/>
    </source>
</evidence>
<protein>
    <submittedName>
        <fullName evidence="11">Nitrate reductase subunit gamma</fullName>
    </submittedName>
</protein>
<dbReference type="AlphaFoldDB" id="A0A7I9VKQ2"/>
<dbReference type="InterPro" id="IPR036197">
    <property type="entry name" value="NarG-like_sf"/>
</dbReference>
<name>A0A7I9VKQ2_9BACT</name>
<evidence type="ECO:0000256" key="4">
    <source>
        <dbReference type="ARBA" id="ARBA00022692"/>
    </source>
</evidence>
<comment type="caution">
    <text evidence="11">The sequence shown here is derived from an EMBL/GenBank/DDBJ whole genome shotgun (WGS) entry which is preliminary data.</text>
</comment>
<dbReference type="SUPFAM" id="SSF103501">
    <property type="entry name" value="Respiratory nitrate reductase 1 gamma chain"/>
    <property type="match status" value="1"/>
</dbReference>
<dbReference type="Proteomes" id="UP000503640">
    <property type="component" value="Unassembled WGS sequence"/>
</dbReference>
<dbReference type="EMBL" id="BJTG01000003">
    <property type="protein sequence ID" value="GEJ56971.1"/>
    <property type="molecule type" value="Genomic_DNA"/>
</dbReference>
<organism evidence="11 12">
    <name type="scientific">Anaeromyxobacter diazotrophicus</name>
    <dbReference type="NCBI Taxonomy" id="2590199"/>
    <lineage>
        <taxon>Bacteria</taxon>
        <taxon>Pseudomonadati</taxon>
        <taxon>Myxococcota</taxon>
        <taxon>Myxococcia</taxon>
        <taxon>Myxococcales</taxon>
        <taxon>Cystobacterineae</taxon>
        <taxon>Anaeromyxobacteraceae</taxon>
        <taxon>Anaeromyxobacter</taxon>
    </lineage>
</organism>
<dbReference type="PANTHER" id="PTHR30598">
    <property type="entry name" value="NITRATE REDUCTASE PRIVATE CHAPERONE, REDOX ENZYME MATURATION PROTEIN REMP FAMILY"/>
    <property type="match status" value="1"/>
</dbReference>
<keyword evidence="6 9" id="KW-1133">Transmembrane helix</keyword>
<dbReference type="GO" id="GO:0020037">
    <property type="term" value="F:heme binding"/>
    <property type="evidence" value="ECO:0007669"/>
    <property type="project" value="TreeGrafter"/>
</dbReference>
<dbReference type="InterPro" id="IPR051936">
    <property type="entry name" value="Heme-iron_electron_transfer"/>
</dbReference>
<dbReference type="Pfam" id="PF02665">
    <property type="entry name" value="Nitrate_red_gam"/>
    <property type="match status" value="1"/>
</dbReference>
<evidence type="ECO:0000256" key="9">
    <source>
        <dbReference type="SAM" id="Phobius"/>
    </source>
</evidence>
<sequence>MALAVGGLVHRYRTLRHTVTARSSQLLEDRALYWGSVPWHYAILAILLAHLGATLFPGAWGRLLGAPGRLLALEVSGLALGGLAVLGIALLLVRRSRLGASTGAMDWVVLALLLLQAATGLYVAFTLRWGGAWYVQTAAPWLASLATLSPQVDRMAPLPAAVKLHAVNAFALVALLPLSKLAHLTSLPVAYLWRPPQVVVWRRAPGGPVRTPRPAGGGSATASRG</sequence>
<keyword evidence="7" id="KW-0560">Oxidoreductase</keyword>
<dbReference type="Gene3D" id="1.20.950.20">
    <property type="entry name" value="Transmembrane di-heme cytochromes, Chain C"/>
    <property type="match status" value="1"/>
</dbReference>
<proteinExistence type="predicted"/>
<feature type="transmembrane region" description="Helical" evidence="9">
    <location>
        <begin position="105"/>
        <end position="125"/>
    </location>
</feature>
<keyword evidence="5" id="KW-0249">Electron transport</keyword>
<keyword evidence="8 9" id="KW-0472">Membrane</keyword>
<gene>
    <name evidence="11" type="ORF">AMYX_17120</name>
</gene>
<keyword evidence="2" id="KW-0813">Transport</keyword>
<evidence type="ECO:0000313" key="11">
    <source>
        <dbReference type="EMBL" id="GEJ56971.1"/>
    </source>
</evidence>
<keyword evidence="3" id="KW-1003">Cell membrane</keyword>
<evidence type="ECO:0000256" key="2">
    <source>
        <dbReference type="ARBA" id="ARBA00022448"/>
    </source>
</evidence>
<evidence type="ECO:0000259" key="10">
    <source>
        <dbReference type="Pfam" id="PF02665"/>
    </source>
</evidence>
<dbReference type="GO" id="GO:0009055">
    <property type="term" value="F:electron transfer activity"/>
    <property type="evidence" value="ECO:0007669"/>
    <property type="project" value="TreeGrafter"/>
</dbReference>
<evidence type="ECO:0000256" key="6">
    <source>
        <dbReference type="ARBA" id="ARBA00022989"/>
    </source>
</evidence>
<evidence type="ECO:0000256" key="1">
    <source>
        <dbReference type="ARBA" id="ARBA00004651"/>
    </source>
</evidence>
<dbReference type="GO" id="GO:0005886">
    <property type="term" value="C:plasma membrane"/>
    <property type="evidence" value="ECO:0007669"/>
    <property type="project" value="UniProtKB-SubCell"/>
</dbReference>
<keyword evidence="12" id="KW-1185">Reference proteome</keyword>
<evidence type="ECO:0000313" key="12">
    <source>
        <dbReference type="Proteomes" id="UP000503640"/>
    </source>
</evidence>
<comment type="subcellular location">
    <subcellularLocation>
        <location evidence="1">Cell membrane</location>
        <topology evidence="1">Multi-pass membrane protein</topology>
    </subcellularLocation>
</comment>
<dbReference type="GO" id="GO:0008940">
    <property type="term" value="F:nitrate reductase activity"/>
    <property type="evidence" value="ECO:0007669"/>
    <property type="project" value="TreeGrafter"/>
</dbReference>
<dbReference type="GO" id="GO:0019645">
    <property type="term" value="P:anaerobic electron transport chain"/>
    <property type="evidence" value="ECO:0007669"/>
    <property type="project" value="TreeGrafter"/>
</dbReference>
<accession>A0A7I9VKQ2</accession>
<feature type="domain" description="NarG-like" evidence="10">
    <location>
        <begin position="2"/>
        <end position="202"/>
    </location>
</feature>
<evidence type="ECO:0000256" key="7">
    <source>
        <dbReference type="ARBA" id="ARBA00023002"/>
    </source>
</evidence>
<dbReference type="InterPro" id="IPR023234">
    <property type="entry name" value="NarG-like_domain"/>
</dbReference>
<reference evidence="12" key="1">
    <citation type="journal article" date="2020" name="Appl. Environ. Microbiol.">
        <title>Diazotrophic Anaeromyxobacter Isolates from Soils.</title>
        <authorList>
            <person name="Masuda Y."/>
            <person name="Yamanaka H."/>
            <person name="Xu Z.X."/>
            <person name="Shiratori Y."/>
            <person name="Aono T."/>
            <person name="Amachi S."/>
            <person name="Senoo K."/>
            <person name="Itoh H."/>
        </authorList>
    </citation>
    <scope>NUCLEOTIDE SEQUENCE [LARGE SCALE GENOMIC DNA]</scope>
    <source>
        <strain evidence="12">R267</strain>
    </source>
</reference>
<evidence type="ECO:0000256" key="8">
    <source>
        <dbReference type="ARBA" id="ARBA00023136"/>
    </source>
</evidence>
<keyword evidence="4 9" id="KW-0812">Transmembrane</keyword>